<sequence length="113" mass="13897">MRRIDELKKEIIHEILNSEEYREYRRLQSEIDRTPDLKRQVDEFRMRNFELQNSENVPDMFAAMENLNKEYADMRNQDIVNRYLMTEITFCRFMRDIYKDIAEAVDMDLDFLG</sequence>
<dbReference type="Proteomes" id="UP000095780">
    <property type="component" value="Unassembled WGS sequence"/>
</dbReference>
<dbReference type="EMBL" id="CZBV01000002">
    <property type="protein sequence ID" value="CUQ81064.1"/>
    <property type="molecule type" value="Genomic_DNA"/>
</dbReference>
<evidence type="ECO:0000313" key="3">
    <source>
        <dbReference type="EMBL" id="MSC56296.1"/>
    </source>
</evidence>
<evidence type="ECO:0000313" key="6">
    <source>
        <dbReference type="Proteomes" id="UP000481964"/>
    </source>
</evidence>
<name>A0A174Z100_9FIRM</name>
<dbReference type="Pfam" id="PF06133">
    <property type="entry name" value="Com_YlbF"/>
    <property type="match status" value="1"/>
</dbReference>
<gene>
    <name evidence="1" type="ORF">ERS852490_01308</name>
    <name evidence="2" type="ORF">ERS852492_00645</name>
    <name evidence="3" type="ORF">GKE48_02350</name>
</gene>
<dbReference type="Gene3D" id="1.20.1500.10">
    <property type="entry name" value="YheA/YmcA-like"/>
    <property type="match status" value="1"/>
</dbReference>
<evidence type="ECO:0000313" key="5">
    <source>
        <dbReference type="Proteomes" id="UP000095780"/>
    </source>
</evidence>
<proteinExistence type="predicted"/>
<reference evidence="3 6" key="2">
    <citation type="journal article" date="2019" name="Nat. Med.">
        <title>A library of human gut bacterial isolates paired with longitudinal multiomics data enables mechanistic microbiome research.</title>
        <authorList>
            <person name="Poyet M."/>
            <person name="Groussin M."/>
            <person name="Gibbons S.M."/>
            <person name="Avila-Pacheco J."/>
            <person name="Jiang X."/>
            <person name="Kearney S.M."/>
            <person name="Perrotta A.R."/>
            <person name="Berdy B."/>
            <person name="Zhao S."/>
            <person name="Lieberman T.D."/>
            <person name="Swanson P.K."/>
            <person name="Smith M."/>
            <person name="Roesemann S."/>
            <person name="Alexander J.E."/>
            <person name="Rich S.A."/>
            <person name="Livny J."/>
            <person name="Vlamakis H."/>
            <person name="Clish C."/>
            <person name="Bullock K."/>
            <person name="Deik A."/>
            <person name="Scott J."/>
            <person name="Pierce K.A."/>
            <person name="Xavier R.J."/>
            <person name="Alm E.J."/>
        </authorList>
    </citation>
    <scope>NUCLEOTIDE SEQUENCE [LARGE SCALE GENOMIC DNA]</scope>
    <source>
        <strain evidence="3 6">BIOML-A1</strain>
    </source>
</reference>
<dbReference type="EMBL" id="WKRD01000002">
    <property type="protein sequence ID" value="MSC56296.1"/>
    <property type="molecule type" value="Genomic_DNA"/>
</dbReference>
<dbReference type="Proteomes" id="UP000095621">
    <property type="component" value="Unassembled WGS sequence"/>
</dbReference>
<dbReference type="RefSeq" id="WP_055215433.1">
    <property type="nucleotide sequence ID" value="NZ_CABIXW010000002.1"/>
</dbReference>
<evidence type="ECO:0000313" key="2">
    <source>
        <dbReference type="EMBL" id="CUQ81064.1"/>
    </source>
</evidence>
<protein>
    <submittedName>
        <fullName evidence="2">Protein of uncharacterized function (DUF964)</fullName>
    </submittedName>
</protein>
<evidence type="ECO:0000313" key="1">
    <source>
        <dbReference type="EMBL" id="CUQ76913.1"/>
    </source>
</evidence>
<dbReference type="AlphaFoldDB" id="A0A174Z100"/>
<dbReference type="Proteomes" id="UP000481964">
    <property type="component" value="Unassembled WGS sequence"/>
</dbReference>
<accession>A0A174Z100</accession>
<dbReference type="InterPro" id="IPR023378">
    <property type="entry name" value="YheA/YmcA-like_dom_sf"/>
</dbReference>
<reference evidence="4 5" key="1">
    <citation type="submission" date="2015-09" db="EMBL/GenBank/DDBJ databases">
        <authorList>
            <consortium name="Pathogen Informatics"/>
        </authorList>
    </citation>
    <scope>NUCLEOTIDE SEQUENCE [LARGE SCALE GENOMIC DNA]</scope>
    <source>
        <strain evidence="1 4">2789STDY5834875</strain>
        <strain evidence="2 5">2789STDY5834878</strain>
    </source>
</reference>
<dbReference type="InterPro" id="IPR010368">
    <property type="entry name" value="Com_YlbF"/>
</dbReference>
<organism evidence="2 5">
    <name type="scientific">Lachnospira eligens</name>
    <dbReference type="NCBI Taxonomy" id="39485"/>
    <lineage>
        <taxon>Bacteria</taxon>
        <taxon>Bacillati</taxon>
        <taxon>Bacillota</taxon>
        <taxon>Clostridia</taxon>
        <taxon>Lachnospirales</taxon>
        <taxon>Lachnospiraceae</taxon>
        <taxon>Lachnospira</taxon>
    </lineage>
</organism>
<dbReference type="SUPFAM" id="SSF158622">
    <property type="entry name" value="YheA/YmcA-like"/>
    <property type="match status" value="1"/>
</dbReference>
<evidence type="ECO:0000313" key="4">
    <source>
        <dbReference type="Proteomes" id="UP000095621"/>
    </source>
</evidence>
<dbReference type="EMBL" id="CZBU01000003">
    <property type="protein sequence ID" value="CUQ76913.1"/>
    <property type="molecule type" value="Genomic_DNA"/>
</dbReference>
<dbReference type="OrthoDB" id="1766338at2"/>